<sequence>MKTSNILASLTFGVLAAAFPLDKRDLVTKTEVVVETVVVYTTVWDSEAPSTVAAKATSDPGLFFEKHTSSIAKPTSVYTPSAAEPSSVYTPPAPTFSPAPSSVYTPPAPSSDVAAPSSVYTPPAPVSSAAPAETKAPSGGNGGAGSHHGDITIYDNTGAAGACGKPLTDDSKIVALAKKTWGDSTYDPQTGASTNPWCGKQITISYKHPSGEVSTTDATIMDLCPGCAGQYDIDLSHATWHALGLTEITRLQADWWVSG</sequence>
<protein>
    <submittedName>
        <fullName evidence="1">Uncharacterized protein</fullName>
    </submittedName>
</protein>
<accession>A0ACB6QJ59</accession>
<evidence type="ECO:0000313" key="1">
    <source>
        <dbReference type="EMBL" id="KAF2467054.1"/>
    </source>
</evidence>
<comment type="caution">
    <text evidence="1">The sequence shown here is derived from an EMBL/GenBank/DDBJ whole genome shotgun (WGS) entry which is preliminary data.</text>
</comment>
<reference evidence="1" key="1">
    <citation type="journal article" date="2020" name="Stud. Mycol.">
        <title>101 Dothideomycetes genomes: a test case for predicting lifestyles and emergence of pathogens.</title>
        <authorList>
            <person name="Haridas S."/>
            <person name="Albert R."/>
            <person name="Binder M."/>
            <person name="Bloem J."/>
            <person name="Labutti K."/>
            <person name="Salamov A."/>
            <person name="Andreopoulos B."/>
            <person name="Baker S."/>
            <person name="Barry K."/>
            <person name="Bills G."/>
            <person name="Bluhm B."/>
            <person name="Cannon C."/>
            <person name="Castanera R."/>
            <person name="Culley D."/>
            <person name="Daum C."/>
            <person name="Ezra D."/>
            <person name="Gonzalez J."/>
            <person name="Henrissat B."/>
            <person name="Kuo A."/>
            <person name="Liang C."/>
            <person name="Lipzen A."/>
            <person name="Lutzoni F."/>
            <person name="Magnuson J."/>
            <person name="Mondo S."/>
            <person name="Nolan M."/>
            <person name="Ohm R."/>
            <person name="Pangilinan J."/>
            <person name="Park H.-J."/>
            <person name="Ramirez L."/>
            <person name="Alfaro M."/>
            <person name="Sun H."/>
            <person name="Tritt A."/>
            <person name="Yoshinaga Y."/>
            <person name="Zwiers L.-H."/>
            <person name="Turgeon B."/>
            <person name="Goodwin S."/>
            <person name="Spatafora J."/>
            <person name="Crous P."/>
            <person name="Grigoriev I."/>
        </authorList>
    </citation>
    <scope>NUCLEOTIDE SEQUENCE</scope>
    <source>
        <strain evidence="1">ATCC 200398</strain>
    </source>
</reference>
<organism evidence="1 2">
    <name type="scientific">Lindgomyces ingoldianus</name>
    <dbReference type="NCBI Taxonomy" id="673940"/>
    <lineage>
        <taxon>Eukaryota</taxon>
        <taxon>Fungi</taxon>
        <taxon>Dikarya</taxon>
        <taxon>Ascomycota</taxon>
        <taxon>Pezizomycotina</taxon>
        <taxon>Dothideomycetes</taxon>
        <taxon>Pleosporomycetidae</taxon>
        <taxon>Pleosporales</taxon>
        <taxon>Lindgomycetaceae</taxon>
        <taxon>Lindgomyces</taxon>
    </lineage>
</organism>
<keyword evidence="2" id="KW-1185">Reference proteome</keyword>
<name>A0ACB6QJ59_9PLEO</name>
<proteinExistence type="predicted"/>
<dbReference type="EMBL" id="MU003522">
    <property type="protein sequence ID" value="KAF2467054.1"/>
    <property type="molecule type" value="Genomic_DNA"/>
</dbReference>
<evidence type="ECO:0000313" key="2">
    <source>
        <dbReference type="Proteomes" id="UP000799755"/>
    </source>
</evidence>
<dbReference type="Proteomes" id="UP000799755">
    <property type="component" value="Unassembled WGS sequence"/>
</dbReference>
<gene>
    <name evidence="1" type="ORF">BDR25DRAFT_72736</name>
</gene>